<dbReference type="AlphaFoldDB" id="A0A7S0PNK3"/>
<dbReference type="GO" id="GO:0008033">
    <property type="term" value="P:tRNA processing"/>
    <property type="evidence" value="ECO:0007669"/>
    <property type="project" value="UniProtKB-KW"/>
</dbReference>
<evidence type="ECO:0000256" key="1">
    <source>
        <dbReference type="ARBA" id="ARBA00007953"/>
    </source>
</evidence>
<dbReference type="InterPro" id="IPR001656">
    <property type="entry name" value="PsdUridine_synth_TruD"/>
</dbReference>
<dbReference type="PROSITE" id="PS01268">
    <property type="entry name" value="UPF0024"/>
    <property type="match status" value="1"/>
</dbReference>
<dbReference type="NCBIfam" id="TIGR00094">
    <property type="entry name" value="tRNA_TruD_broad"/>
    <property type="match status" value="1"/>
</dbReference>
<dbReference type="GO" id="GO:0009982">
    <property type="term" value="F:pseudouridine synthase activity"/>
    <property type="evidence" value="ECO:0007669"/>
    <property type="project" value="InterPro"/>
</dbReference>
<dbReference type="PIRSF" id="PIRSF037016">
    <property type="entry name" value="Pseudouridin_synth_euk_prd"/>
    <property type="match status" value="1"/>
</dbReference>
<accession>A0A7S0PNK3</accession>
<evidence type="ECO:0000313" key="6">
    <source>
        <dbReference type="EMBL" id="CAD8581045.1"/>
    </source>
</evidence>
<feature type="compositionally biased region" description="Basic and acidic residues" evidence="4">
    <location>
        <begin position="214"/>
        <end position="228"/>
    </location>
</feature>
<dbReference type="Pfam" id="PF01142">
    <property type="entry name" value="TruD"/>
    <property type="match status" value="1"/>
</dbReference>
<proteinExistence type="inferred from homology"/>
<gene>
    <name evidence="6" type="ORF">OMED0929_LOCUS3127</name>
</gene>
<dbReference type="EMBL" id="HBEW01003741">
    <property type="protein sequence ID" value="CAD8581045.1"/>
    <property type="molecule type" value="Transcribed_RNA"/>
</dbReference>
<dbReference type="GO" id="GO:0001522">
    <property type="term" value="P:pseudouridine synthesis"/>
    <property type="evidence" value="ECO:0007669"/>
    <property type="project" value="InterPro"/>
</dbReference>
<dbReference type="GO" id="GO:0003723">
    <property type="term" value="F:RNA binding"/>
    <property type="evidence" value="ECO:0007669"/>
    <property type="project" value="InterPro"/>
</dbReference>
<dbReference type="PANTHER" id="PTHR13326:SF21">
    <property type="entry name" value="PSEUDOURIDYLATE SYNTHASE PUS7L"/>
    <property type="match status" value="1"/>
</dbReference>
<dbReference type="PANTHER" id="PTHR13326">
    <property type="entry name" value="TRNA PSEUDOURIDINE SYNTHASE D"/>
    <property type="match status" value="1"/>
</dbReference>
<keyword evidence="2" id="KW-0819">tRNA processing</keyword>
<dbReference type="PROSITE" id="PS50984">
    <property type="entry name" value="TRUD"/>
    <property type="match status" value="1"/>
</dbReference>
<dbReference type="InterPro" id="IPR042214">
    <property type="entry name" value="TruD_catalytic"/>
</dbReference>
<evidence type="ECO:0000256" key="4">
    <source>
        <dbReference type="SAM" id="MobiDB-lite"/>
    </source>
</evidence>
<feature type="compositionally biased region" description="Acidic residues" evidence="4">
    <location>
        <begin position="103"/>
        <end position="112"/>
    </location>
</feature>
<feature type="region of interest" description="Disordered" evidence="4">
    <location>
        <begin position="201"/>
        <end position="228"/>
    </location>
</feature>
<feature type="compositionally biased region" description="Basic and acidic residues" evidence="4">
    <location>
        <begin position="79"/>
        <end position="97"/>
    </location>
</feature>
<comment type="similarity">
    <text evidence="1">Belongs to the pseudouridine synthase TruD family.</text>
</comment>
<reference evidence="6" key="1">
    <citation type="submission" date="2021-01" db="EMBL/GenBank/DDBJ databases">
        <authorList>
            <person name="Corre E."/>
            <person name="Pelletier E."/>
            <person name="Niang G."/>
            <person name="Scheremetjew M."/>
            <person name="Finn R."/>
            <person name="Kale V."/>
            <person name="Holt S."/>
            <person name="Cochrane G."/>
            <person name="Meng A."/>
            <person name="Brown T."/>
            <person name="Cohen L."/>
        </authorList>
    </citation>
    <scope>NUCLEOTIDE SEQUENCE</scope>
    <source>
        <strain evidence="6">Clade-D-RCC2572</strain>
    </source>
</reference>
<name>A0A7S0PNK3_9CHLO</name>
<organism evidence="6">
    <name type="scientific">Ostreococcus mediterraneus</name>
    <dbReference type="NCBI Taxonomy" id="1486918"/>
    <lineage>
        <taxon>Eukaryota</taxon>
        <taxon>Viridiplantae</taxon>
        <taxon>Chlorophyta</taxon>
        <taxon>Mamiellophyceae</taxon>
        <taxon>Mamiellales</taxon>
        <taxon>Bathycoccaceae</taxon>
        <taxon>Ostreococcus</taxon>
    </lineage>
</organism>
<dbReference type="CDD" id="cd02576">
    <property type="entry name" value="PseudoU_synth_ScPUS7"/>
    <property type="match status" value="1"/>
</dbReference>
<dbReference type="SUPFAM" id="SSF55120">
    <property type="entry name" value="Pseudouridine synthase"/>
    <property type="match status" value="1"/>
</dbReference>
<evidence type="ECO:0000259" key="5">
    <source>
        <dbReference type="PROSITE" id="PS50984"/>
    </source>
</evidence>
<dbReference type="Gene3D" id="3.30.2350.20">
    <property type="entry name" value="TruD, catalytic domain"/>
    <property type="match status" value="2"/>
</dbReference>
<protein>
    <recommendedName>
        <fullName evidence="5">TRUD domain-containing protein</fullName>
    </recommendedName>
</protein>
<dbReference type="InterPro" id="IPR020103">
    <property type="entry name" value="PsdUridine_synth_cat_dom_sf"/>
</dbReference>
<evidence type="ECO:0000256" key="3">
    <source>
        <dbReference type="ARBA" id="ARBA00023235"/>
    </source>
</evidence>
<feature type="domain" description="TRUD" evidence="5">
    <location>
        <begin position="359"/>
        <end position="593"/>
    </location>
</feature>
<dbReference type="InterPro" id="IPR011760">
    <property type="entry name" value="PsdUridine_synth_TruD_insert"/>
</dbReference>
<dbReference type="InterPro" id="IPR020119">
    <property type="entry name" value="PsdUridine_synth_TruD_CS"/>
</dbReference>
<evidence type="ECO:0000256" key="2">
    <source>
        <dbReference type="ARBA" id="ARBA00022694"/>
    </source>
</evidence>
<sequence length="677" mass="74924">MASSSSSSSWLENTHEEERAVGIELYANTAAGFEGVLKERFSDFVVREIDRTSGKAVVLTDINATVDEAIDARERAKFERARDAAKEREAERARETEAASTATEEDVDDGDDGIDEEAMKQFESLCGEEDAKKLREFLETPGVTAKSQKLLGANAPTPTPLVLTPSTDKGKRTAVHQFFKQHFHLPTDNVVVSQESEKEALKNLQKPPSSVRVHAAEKSSGKKRARGGDIIDHRASGNFWPEGVPEYLKFAFCKENKESYEMLNVIARSLNIQVKNMGIAGTKDKRGVTTQHVTVHKIRAKRLAKMKFYGAKVGNFEYVDTPLGFGDHAGNSFEVTLRQVEPEQVENVEDAVRSLRNSGTINYFGLQRFGNGGIEHGTHKIGIKLLSGDWQGALDLLLMPRENERTDVSAARAKWAETKDPKATLKILPRWCTAEKCALERMMKVRTTDLVSALLAVPRQIRLMYIHAYQAYIFNRVVSARIRKFGVNTVVEGDLILEEGDLAGDEENQDDTGRVSMPSVRVVTAEEAAAGVIDPALLVLPLPGNSVVYPTNMGDIYREIAAEDGIDLNTQVHAVREFSMVGFTGDYRRVYLKPTNVAHRVVSYADPKANLVLTDLDRINGVNKLEYQDGPLRAVTIEFHLPPSSYATMVLRELMKSTTATSAHKRKTLDANAATAT</sequence>
<feature type="region of interest" description="Disordered" evidence="4">
    <location>
        <begin position="79"/>
        <end position="112"/>
    </location>
</feature>
<keyword evidence="3" id="KW-0413">Isomerase</keyword>
<dbReference type="GO" id="GO:0005634">
    <property type="term" value="C:nucleus"/>
    <property type="evidence" value="ECO:0007669"/>
    <property type="project" value="TreeGrafter"/>
</dbReference>